<dbReference type="RefSeq" id="WP_263369841.1">
    <property type="nucleotide sequence ID" value="NZ_JAGSYD010000001.1"/>
</dbReference>
<proteinExistence type="predicted"/>
<organism evidence="3 4">
    <name type="scientific">Granulicella cerasi</name>
    <dbReference type="NCBI Taxonomy" id="741063"/>
    <lineage>
        <taxon>Bacteria</taxon>
        <taxon>Pseudomonadati</taxon>
        <taxon>Acidobacteriota</taxon>
        <taxon>Terriglobia</taxon>
        <taxon>Terriglobales</taxon>
        <taxon>Acidobacteriaceae</taxon>
        <taxon>Granulicella</taxon>
    </lineage>
</organism>
<feature type="chain" id="PRO_5045653898" evidence="1">
    <location>
        <begin position="24"/>
        <end position="335"/>
    </location>
</feature>
<dbReference type="EMBL" id="JBHSWI010000001">
    <property type="protein sequence ID" value="MFC6646145.1"/>
    <property type="molecule type" value="Genomic_DNA"/>
</dbReference>
<gene>
    <name evidence="3" type="ORF">ACFQBQ_11240</name>
</gene>
<dbReference type="InterPro" id="IPR012336">
    <property type="entry name" value="Thioredoxin-like_fold"/>
</dbReference>
<feature type="signal peptide" evidence="1">
    <location>
        <begin position="1"/>
        <end position="23"/>
    </location>
</feature>
<keyword evidence="1" id="KW-0732">Signal</keyword>
<evidence type="ECO:0000259" key="2">
    <source>
        <dbReference type="Pfam" id="PF13462"/>
    </source>
</evidence>
<evidence type="ECO:0000256" key="1">
    <source>
        <dbReference type="SAM" id="SignalP"/>
    </source>
</evidence>
<protein>
    <submittedName>
        <fullName evidence="3">DsbA family protein</fullName>
    </submittedName>
</protein>
<comment type="caution">
    <text evidence="3">The sequence shown here is derived from an EMBL/GenBank/DDBJ whole genome shotgun (WGS) entry which is preliminary data.</text>
</comment>
<feature type="domain" description="Thioredoxin-like fold" evidence="2">
    <location>
        <begin position="135"/>
        <end position="310"/>
    </location>
</feature>
<reference evidence="4" key="1">
    <citation type="journal article" date="2019" name="Int. J. Syst. Evol. Microbiol.">
        <title>The Global Catalogue of Microorganisms (GCM) 10K type strain sequencing project: providing services to taxonomists for standard genome sequencing and annotation.</title>
        <authorList>
            <consortium name="The Broad Institute Genomics Platform"/>
            <consortium name="The Broad Institute Genome Sequencing Center for Infectious Disease"/>
            <person name="Wu L."/>
            <person name="Ma J."/>
        </authorList>
    </citation>
    <scope>NUCLEOTIDE SEQUENCE [LARGE SCALE GENOMIC DNA]</scope>
    <source>
        <strain evidence="4">CGMCC 1.16026</strain>
    </source>
</reference>
<evidence type="ECO:0000313" key="4">
    <source>
        <dbReference type="Proteomes" id="UP001596391"/>
    </source>
</evidence>
<dbReference type="Pfam" id="PF13462">
    <property type="entry name" value="Thioredoxin_4"/>
    <property type="match status" value="1"/>
</dbReference>
<dbReference type="InterPro" id="IPR051470">
    <property type="entry name" value="Thiol:disulfide_interchange"/>
</dbReference>
<dbReference type="SUPFAM" id="SSF52833">
    <property type="entry name" value="Thioredoxin-like"/>
    <property type="match status" value="1"/>
</dbReference>
<accession>A0ABW1ZCL4</accession>
<dbReference type="PANTHER" id="PTHR35272:SF3">
    <property type="entry name" value="THIOL:DISULFIDE INTERCHANGE PROTEIN DSBC"/>
    <property type="match status" value="1"/>
</dbReference>
<dbReference type="PANTHER" id="PTHR35272">
    <property type="entry name" value="THIOL:DISULFIDE INTERCHANGE PROTEIN DSBC-RELATED"/>
    <property type="match status" value="1"/>
</dbReference>
<evidence type="ECO:0000313" key="3">
    <source>
        <dbReference type="EMBL" id="MFC6646145.1"/>
    </source>
</evidence>
<dbReference type="Gene3D" id="3.40.30.10">
    <property type="entry name" value="Glutaredoxin"/>
    <property type="match status" value="1"/>
</dbReference>
<keyword evidence="4" id="KW-1185">Reference proteome</keyword>
<dbReference type="Proteomes" id="UP001596391">
    <property type="component" value="Unassembled WGS sequence"/>
</dbReference>
<name>A0ABW1ZCL4_9BACT</name>
<sequence length="335" mass="36127">MLNTLRLPVLLLALSALRFGCHAQTPAPAAPAQPAVMSTGKPLSPDTAWRVENLIRRKANELPPMATVTLSGLQPSNVSGFSKLYATLSSEGNVSRPIEFLLSDDGNTLEQVTTFDISASPRTGIPYTHRPSRGGAENAPVIIVGFDDLECPYCARLHASIFPAITNRYGNKIHVVYHDYPLEIHPWAMRAAVDVNCLAPQSDTAYWSAVDRVHAEASTIGMDPKDAKAERTMARASDQLDAITREEGHKAKLDANKIDDCIHKQDQTNINDEVHLAQSLSLGSTPVLFINGNKVEGALPIEYIFSVIDKALVAQGVTPPAPYVPPTPPAAAPKS</sequence>
<dbReference type="InterPro" id="IPR036249">
    <property type="entry name" value="Thioredoxin-like_sf"/>
</dbReference>